<dbReference type="InterPro" id="IPR031633">
    <property type="entry name" value="SLD5_C"/>
</dbReference>
<dbReference type="SUPFAM" id="SSF158573">
    <property type="entry name" value="GINS helical bundle-like"/>
    <property type="match status" value="1"/>
</dbReference>
<proteinExistence type="inferred from homology"/>
<dbReference type="GO" id="GO:0006261">
    <property type="term" value="P:DNA-templated DNA replication"/>
    <property type="evidence" value="ECO:0007669"/>
    <property type="project" value="InterPro"/>
</dbReference>
<dbReference type="GO" id="GO:0000811">
    <property type="term" value="C:GINS complex"/>
    <property type="evidence" value="ECO:0007669"/>
    <property type="project" value="TreeGrafter"/>
</dbReference>
<evidence type="ECO:0000313" key="9">
    <source>
        <dbReference type="EMBL" id="KAF6205735.1"/>
    </source>
</evidence>
<protein>
    <recommendedName>
        <fullName evidence="3">DNA replication complex GINS protein SLD5</fullName>
    </recommendedName>
    <alternativeName>
        <fullName evidence="6">GINS complex subunit 4</fullName>
    </alternativeName>
</protein>
<dbReference type="OrthoDB" id="338231at2759"/>
<dbReference type="InterPro" id="IPR036224">
    <property type="entry name" value="GINS_bundle-like_dom_sf"/>
</dbReference>
<dbReference type="CDD" id="cd11711">
    <property type="entry name" value="GINS_A_Sld5"/>
    <property type="match status" value="1"/>
</dbReference>
<dbReference type="Pfam" id="PF16922">
    <property type="entry name" value="SLD5_C"/>
    <property type="match status" value="1"/>
</dbReference>
<keyword evidence="10" id="KW-1185">Reference proteome</keyword>
<dbReference type="PANTHER" id="PTHR21206">
    <property type="entry name" value="SLD5 PROTEIN"/>
    <property type="match status" value="1"/>
</dbReference>
<evidence type="ECO:0000256" key="2">
    <source>
        <dbReference type="ARBA" id="ARBA00008187"/>
    </source>
</evidence>
<dbReference type="Gene3D" id="3.40.5.60">
    <property type="match status" value="1"/>
</dbReference>
<gene>
    <name evidence="9" type="ORF">GE061_019908</name>
</gene>
<evidence type="ECO:0000256" key="5">
    <source>
        <dbReference type="ARBA" id="ARBA00023242"/>
    </source>
</evidence>
<dbReference type="GO" id="GO:0000727">
    <property type="term" value="P:double-strand break repair via break-induced replication"/>
    <property type="evidence" value="ECO:0007669"/>
    <property type="project" value="TreeGrafter"/>
</dbReference>
<feature type="domain" description="GINS subunit" evidence="7">
    <location>
        <begin position="144"/>
        <end position="204"/>
    </location>
</feature>
<dbReference type="CDD" id="cd21692">
    <property type="entry name" value="GINS_B_Sld5"/>
    <property type="match status" value="1"/>
</dbReference>
<evidence type="ECO:0000259" key="7">
    <source>
        <dbReference type="Pfam" id="PF05916"/>
    </source>
</evidence>
<dbReference type="InterPro" id="IPR021151">
    <property type="entry name" value="GINS_A"/>
</dbReference>
<sequence length="281" mass="32382">MSWKMFRQFPQLLSGSVYSLTGNRLLDIGLCGIIASIIDLDHFYAARSFSLKAATSLDRRPPLHCTSFWLVLLSLALVSSKNINFYNVESGGNVVLDTITEAWVNEKLSPEILPHKADFIEVMMEQIDQMEENVLQLQKTDLRSIIHRQELERIRYLIRSYLRTRLDKIELYSLWVFKNQGVLSPQELVYLKEYLSLSVAPLKNLCDRMPGPCGQINPRQMEIAPDLETHVFAKSKVDLPDTIIVNDGPREEEITINKDSQRIVPYASIREYVRNNQIKLI</sequence>
<reference evidence="9" key="1">
    <citation type="journal article" date="2021" name="Mol. Ecol. Resour.">
        <title>Apolygus lucorum genome provides insights into omnivorousness and mesophyll feeding.</title>
        <authorList>
            <person name="Liu Y."/>
            <person name="Liu H."/>
            <person name="Wang H."/>
            <person name="Huang T."/>
            <person name="Liu B."/>
            <person name="Yang B."/>
            <person name="Yin L."/>
            <person name="Li B."/>
            <person name="Zhang Y."/>
            <person name="Zhang S."/>
            <person name="Jiang F."/>
            <person name="Zhang X."/>
            <person name="Ren Y."/>
            <person name="Wang B."/>
            <person name="Wang S."/>
            <person name="Lu Y."/>
            <person name="Wu K."/>
            <person name="Fan W."/>
            <person name="Wang G."/>
        </authorList>
    </citation>
    <scope>NUCLEOTIDE SEQUENCE</scope>
    <source>
        <strain evidence="9">12Hb</strain>
    </source>
</reference>
<feature type="domain" description="DNA replication complex GINS protein SLD5 C-terminal" evidence="8">
    <location>
        <begin position="225"/>
        <end position="281"/>
    </location>
</feature>
<comment type="similarity">
    <text evidence="2">Belongs to the GINS4/SLD5 family.</text>
</comment>
<evidence type="ECO:0000256" key="4">
    <source>
        <dbReference type="ARBA" id="ARBA00022705"/>
    </source>
</evidence>
<dbReference type="Proteomes" id="UP000466442">
    <property type="component" value="Linkage Group LG9"/>
</dbReference>
<evidence type="ECO:0000313" key="10">
    <source>
        <dbReference type="Proteomes" id="UP000466442"/>
    </source>
</evidence>
<evidence type="ECO:0000256" key="3">
    <source>
        <dbReference type="ARBA" id="ARBA00014804"/>
    </source>
</evidence>
<evidence type="ECO:0000259" key="8">
    <source>
        <dbReference type="Pfam" id="PF16922"/>
    </source>
</evidence>
<name>A0A8S9XDS4_APOLU</name>
<keyword evidence="4" id="KW-0235">DNA replication</keyword>
<dbReference type="PANTHER" id="PTHR21206:SF0">
    <property type="entry name" value="DNA REPLICATION COMPLEX GINS PROTEIN SLD5"/>
    <property type="match status" value="1"/>
</dbReference>
<dbReference type="Pfam" id="PF05916">
    <property type="entry name" value="Sld5"/>
    <property type="match status" value="1"/>
</dbReference>
<dbReference type="AlphaFoldDB" id="A0A8S9XDS4"/>
<evidence type="ECO:0000256" key="1">
    <source>
        <dbReference type="ARBA" id="ARBA00004123"/>
    </source>
</evidence>
<accession>A0A8S9XDS4</accession>
<comment type="caution">
    <text evidence="9">The sequence shown here is derived from an EMBL/GenBank/DDBJ whole genome shotgun (WGS) entry which is preliminary data.</text>
</comment>
<dbReference type="EMBL" id="WIXP02000009">
    <property type="protein sequence ID" value="KAF6205735.1"/>
    <property type="molecule type" value="Genomic_DNA"/>
</dbReference>
<keyword evidence="5" id="KW-0539">Nucleus</keyword>
<comment type="subcellular location">
    <subcellularLocation>
        <location evidence="1">Nucleus</location>
    </subcellularLocation>
</comment>
<organism evidence="9 10">
    <name type="scientific">Apolygus lucorum</name>
    <name type="common">Small green plant bug</name>
    <name type="synonym">Lygocoris lucorum</name>
    <dbReference type="NCBI Taxonomy" id="248454"/>
    <lineage>
        <taxon>Eukaryota</taxon>
        <taxon>Metazoa</taxon>
        <taxon>Ecdysozoa</taxon>
        <taxon>Arthropoda</taxon>
        <taxon>Hexapoda</taxon>
        <taxon>Insecta</taxon>
        <taxon>Pterygota</taxon>
        <taxon>Neoptera</taxon>
        <taxon>Paraneoptera</taxon>
        <taxon>Hemiptera</taxon>
        <taxon>Heteroptera</taxon>
        <taxon>Panheteroptera</taxon>
        <taxon>Cimicomorpha</taxon>
        <taxon>Miridae</taxon>
        <taxon>Mirini</taxon>
        <taxon>Apolygus</taxon>
    </lineage>
</organism>
<dbReference type="InterPro" id="IPR038749">
    <property type="entry name" value="Sld5_GINS_A"/>
</dbReference>
<dbReference type="InterPro" id="IPR008591">
    <property type="entry name" value="GINS_Sld5"/>
</dbReference>
<evidence type="ECO:0000256" key="6">
    <source>
        <dbReference type="ARBA" id="ARBA00030869"/>
    </source>
</evidence>
<dbReference type="SUPFAM" id="SSF160059">
    <property type="entry name" value="PriA/YqbF domain"/>
    <property type="match status" value="1"/>
</dbReference>
<dbReference type="Gene3D" id="1.20.58.1030">
    <property type="match status" value="1"/>
</dbReference>